<evidence type="ECO:0000313" key="2">
    <source>
        <dbReference type="Proteomes" id="UP001177260"/>
    </source>
</evidence>
<gene>
    <name evidence="1" type="ORF">N8T08_000161</name>
</gene>
<dbReference type="EMBL" id="JAOPJF010000001">
    <property type="protein sequence ID" value="KAK1150259.1"/>
    <property type="molecule type" value="Genomic_DNA"/>
</dbReference>
<evidence type="ECO:0000313" key="1">
    <source>
        <dbReference type="EMBL" id="KAK1150259.1"/>
    </source>
</evidence>
<sequence>MFLDQIPNILCGLLLHYLNIVLYASSDNYMFIEAERLLHEFTRRDASIVSLFIMPVLAEVLKAFIHYFLGHVLTLVMILEAETLHTHPSTLVQADTINPSIPAPVSRSILSACVFLVRTAGLRVFFKGIKAAVVYRASFLLTSLFFEKVERLMIGPRSIVPFVARVLSTVFLSNLHLAWTQATISLPSSSPVSSPPASSLFDRPSSWRILTLPSLFFATVQILMGLLPRILLRLLVTLIPESERTTSPWKAKLASQTLITACRLALHFPALTAVTLVEVRLLPDSENTIVPSIRGRGARMSELGALGVTSPYARPGSGFFWDAGAGISAGDSDGPGLETRLGLDLVRWATVLWLCELHVKNFGLVPAFATSVAAHTDVDTHANLSQIPDDILQRNAVIQAHLAQRPVRGVKKMSNDEGEKFFLDYWYFGEDAVEGNENNLTKPLLERQETSTNEHLATEERLDLQPRSFPHDPSLLLNRRDAASDAHGWMAAQFSPLFRRDYKCPAGTYSCASIDRPNSCCNAGQTCELVKDTGSGDVGCCPTGEDCSGTIGKCRQGYSSCSASLGGGCCIPGYDCVSGGCARVYTITITVSSSVMLSTSTQTVPATSTVEHSTTTTSRSTHSTASTSSRETKTTGDLSPPARPTSVSTATTSHARETGDVCPLGFYACSAVYRGGCCQTGRDCDTTSCPSTRSTTITTNDRTIVIPVETTQATATSGGRCATGWFSCADTAGGGCCPTGYACGSSCTAQATATATGTVAKEAPTNAASRNWSEWTRIVGIGLLGMIWTMG</sequence>
<name>A0ACC3BH85_9EURO</name>
<organism evidence="1 2">
    <name type="scientific">Aspergillus melleus</name>
    <dbReference type="NCBI Taxonomy" id="138277"/>
    <lineage>
        <taxon>Eukaryota</taxon>
        <taxon>Fungi</taxon>
        <taxon>Dikarya</taxon>
        <taxon>Ascomycota</taxon>
        <taxon>Pezizomycotina</taxon>
        <taxon>Eurotiomycetes</taxon>
        <taxon>Eurotiomycetidae</taxon>
        <taxon>Eurotiales</taxon>
        <taxon>Aspergillaceae</taxon>
        <taxon>Aspergillus</taxon>
        <taxon>Aspergillus subgen. Circumdati</taxon>
    </lineage>
</organism>
<proteinExistence type="predicted"/>
<comment type="caution">
    <text evidence="1">The sequence shown here is derived from an EMBL/GenBank/DDBJ whole genome shotgun (WGS) entry which is preliminary data.</text>
</comment>
<accession>A0ACC3BH85</accession>
<reference evidence="1 2" key="1">
    <citation type="journal article" date="2023" name="ACS Omega">
        <title>Identification of the Neoaspergillic Acid Biosynthesis Gene Cluster by Establishing an In Vitro CRISPR-Ribonucleoprotein Genetic System in Aspergillus melleus.</title>
        <authorList>
            <person name="Yuan B."/>
            <person name="Grau M.F."/>
            <person name="Murata R.M."/>
            <person name="Torok T."/>
            <person name="Venkateswaran K."/>
            <person name="Stajich J.E."/>
            <person name="Wang C.C.C."/>
        </authorList>
    </citation>
    <scope>NUCLEOTIDE SEQUENCE [LARGE SCALE GENOMIC DNA]</scope>
    <source>
        <strain evidence="1 2">IMV 1140</strain>
    </source>
</reference>
<protein>
    <submittedName>
        <fullName evidence="1">Uncharacterized protein</fullName>
    </submittedName>
</protein>
<keyword evidence="2" id="KW-1185">Reference proteome</keyword>
<dbReference type="Proteomes" id="UP001177260">
    <property type="component" value="Unassembled WGS sequence"/>
</dbReference>